<feature type="domain" description="DUF4440" evidence="1">
    <location>
        <begin position="22"/>
        <end position="130"/>
    </location>
</feature>
<keyword evidence="3" id="KW-1185">Reference proteome</keyword>
<dbReference type="AlphaFoldDB" id="B8J8P9"/>
<dbReference type="SUPFAM" id="SSF54427">
    <property type="entry name" value="NTF2-like"/>
    <property type="match status" value="1"/>
</dbReference>
<dbReference type="HOGENOM" id="CLU_1764171_0_0_7"/>
<gene>
    <name evidence="2" type="ordered locus">A2cp1_4015</name>
</gene>
<name>B8J8P9_ANAD2</name>
<reference evidence="2" key="1">
    <citation type="submission" date="2009-01" db="EMBL/GenBank/DDBJ databases">
        <title>Complete sequence of Anaeromyxobacter dehalogenans 2CP-1.</title>
        <authorList>
            <consortium name="US DOE Joint Genome Institute"/>
            <person name="Lucas S."/>
            <person name="Copeland A."/>
            <person name="Lapidus A."/>
            <person name="Glavina del Rio T."/>
            <person name="Dalin E."/>
            <person name="Tice H."/>
            <person name="Bruce D."/>
            <person name="Goodwin L."/>
            <person name="Pitluck S."/>
            <person name="Saunders E."/>
            <person name="Brettin T."/>
            <person name="Detter J.C."/>
            <person name="Han C."/>
            <person name="Larimer F."/>
            <person name="Land M."/>
            <person name="Hauser L."/>
            <person name="Kyrpides N."/>
            <person name="Ovchinnikova G."/>
            <person name="Beliaev A.S."/>
            <person name="Richardson P."/>
        </authorList>
    </citation>
    <scope>NUCLEOTIDE SEQUENCE</scope>
    <source>
        <strain evidence="2">2CP-1</strain>
    </source>
</reference>
<dbReference type="Pfam" id="PF14534">
    <property type="entry name" value="DUF4440"/>
    <property type="match status" value="1"/>
</dbReference>
<dbReference type="EMBL" id="CP001359">
    <property type="protein sequence ID" value="ACL67335.1"/>
    <property type="molecule type" value="Genomic_DNA"/>
</dbReference>
<evidence type="ECO:0000313" key="3">
    <source>
        <dbReference type="Proteomes" id="UP000007089"/>
    </source>
</evidence>
<accession>B8J8P9</accession>
<evidence type="ECO:0000313" key="2">
    <source>
        <dbReference type="EMBL" id="ACL67335.1"/>
    </source>
</evidence>
<organism evidence="2 3">
    <name type="scientific">Anaeromyxobacter dehalogenans (strain ATCC BAA-258 / DSM 21875 / 2CP-1)</name>
    <dbReference type="NCBI Taxonomy" id="455488"/>
    <lineage>
        <taxon>Bacteria</taxon>
        <taxon>Pseudomonadati</taxon>
        <taxon>Myxococcota</taxon>
        <taxon>Myxococcia</taxon>
        <taxon>Myxococcales</taxon>
        <taxon>Cystobacterineae</taxon>
        <taxon>Anaeromyxobacteraceae</taxon>
        <taxon>Anaeromyxobacter</taxon>
    </lineage>
</organism>
<dbReference type="Gene3D" id="3.10.450.50">
    <property type="match status" value="1"/>
</dbReference>
<protein>
    <recommendedName>
        <fullName evidence="1">DUF4440 domain-containing protein</fullName>
    </recommendedName>
</protein>
<dbReference type="Proteomes" id="UP000007089">
    <property type="component" value="Chromosome"/>
</dbReference>
<dbReference type="InterPro" id="IPR032710">
    <property type="entry name" value="NTF2-like_dom_sf"/>
</dbReference>
<dbReference type="KEGG" id="acp:A2cp1_4015"/>
<evidence type="ECO:0000259" key="1">
    <source>
        <dbReference type="Pfam" id="PF14534"/>
    </source>
</evidence>
<dbReference type="InterPro" id="IPR027843">
    <property type="entry name" value="DUF4440"/>
</dbReference>
<sequence length="147" mass="16075">MESTQAVGTPDTSAEPSLETSLRKFNDAFNRFDAKQVAACWTENGTLISPMGEIGRGRSGVETTYRHDCETVLEGTTSKFSIQSVRRLGGDLALLDLDHELQNARLPSGSRGTLKLHVVMLAQRSGSGWQWVDARPYLFASPPPSVH</sequence>
<proteinExistence type="predicted"/>
<dbReference type="RefSeq" id="WP_015935062.1">
    <property type="nucleotide sequence ID" value="NC_011891.1"/>
</dbReference>